<proteinExistence type="predicted"/>
<dbReference type="Pfam" id="PF14289">
    <property type="entry name" value="DUF4369"/>
    <property type="match status" value="1"/>
</dbReference>
<gene>
    <name evidence="2" type="ORF">MNBD_BACTEROID03-954</name>
</gene>
<protein>
    <submittedName>
        <fullName evidence="2">Thiol:disulfide interchange protein</fullName>
    </submittedName>
</protein>
<dbReference type="EMBL" id="UOEL01000145">
    <property type="protein sequence ID" value="VAW17808.1"/>
    <property type="molecule type" value="Genomic_DNA"/>
</dbReference>
<organism evidence="2">
    <name type="scientific">hydrothermal vent metagenome</name>
    <dbReference type="NCBI Taxonomy" id="652676"/>
    <lineage>
        <taxon>unclassified sequences</taxon>
        <taxon>metagenomes</taxon>
        <taxon>ecological metagenomes</taxon>
    </lineage>
</organism>
<sequence>MLLLAVIIQACNNNSTANDGYHIKADINGLINGKAHLVKLDLNTNEQINVDSTTIENGKFSFKGKVDSPYLHTLILKGKSNKIHLFLDNSNIDIRGNIDNLEKVHITSYKN</sequence>
<name>A0A3B0TIN3_9ZZZZ</name>
<evidence type="ECO:0000259" key="1">
    <source>
        <dbReference type="Pfam" id="PF14289"/>
    </source>
</evidence>
<reference evidence="2" key="1">
    <citation type="submission" date="2018-06" db="EMBL/GenBank/DDBJ databases">
        <authorList>
            <person name="Zhirakovskaya E."/>
        </authorList>
    </citation>
    <scope>NUCLEOTIDE SEQUENCE</scope>
</reference>
<feature type="domain" description="DUF4369" evidence="1">
    <location>
        <begin position="21"/>
        <end position="107"/>
    </location>
</feature>
<evidence type="ECO:0000313" key="2">
    <source>
        <dbReference type="EMBL" id="VAW17808.1"/>
    </source>
</evidence>
<dbReference type="InterPro" id="IPR025380">
    <property type="entry name" value="DUF4369"/>
</dbReference>
<accession>A0A3B0TIN3</accession>
<dbReference type="AlphaFoldDB" id="A0A3B0TIN3"/>